<dbReference type="EMBL" id="VXRY01000277">
    <property type="protein sequence ID" value="MXY33814.1"/>
    <property type="molecule type" value="Genomic_DNA"/>
</dbReference>
<dbReference type="Gene3D" id="3.40.630.30">
    <property type="match status" value="1"/>
</dbReference>
<keyword evidence="3 12" id="KW-0808">Transferase</keyword>
<organism evidence="12">
    <name type="scientific">Boseongicola sp. SB0664_bin_43</name>
    <dbReference type="NCBI Taxonomy" id="2604844"/>
    <lineage>
        <taxon>Bacteria</taxon>
        <taxon>Pseudomonadati</taxon>
        <taxon>Pseudomonadota</taxon>
        <taxon>Alphaproteobacteria</taxon>
        <taxon>Rhodobacterales</taxon>
        <taxon>Paracoccaceae</taxon>
        <taxon>Boseongicola</taxon>
    </lineage>
</organism>
<evidence type="ECO:0000256" key="7">
    <source>
        <dbReference type="ARBA" id="ARBA00039058"/>
    </source>
</evidence>
<gene>
    <name evidence="12" type="ORF">F4Y60_06945</name>
</gene>
<sequence>MSRQDAADRPDGLDADSFDNICLQVLVVEVGSGQVVATFRLLQLRCGAEIGKSYSAQHYGLKGLATFQRPMVEMGRFCIAPDEGDPGVLRAAWSALAAFVDREGIKLLFGCSSFRGTDAGAYSDAFAMLTERHLAPPCWRPRIKSSNVFRFAQRLRQKPDRRRALCSMPPLLRSYLSMGGWVSDHAVIDRDLNTLHVFTGLEVDSIPPGRARLLRAAAVSPDGRESCMADGALSSARKSSDTSGAVSGGRP</sequence>
<keyword evidence="5" id="KW-0012">Acyltransferase</keyword>
<dbReference type="GO" id="GO:0006629">
    <property type="term" value="P:lipid metabolic process"/>
    <property type="evidence" value="ECO:0007669"/>
    <property type="project" value="UniProtKB-KW"/>
</dbReference>
<comment type="pathway">
    <text evidence="1">Lipid metabolism.</text>
</comment>
<evidence type="ECO:0000256" key="4">
    <source>
        <dbReference type="ARBA" id="ARBA00023098"/>
    </source>
</evidence>
<evidence type="ECO:0000256" key="2">
    <source>
        <dbReference type="ARBA" id="ARBA00022516"/>
    </source>
</evidence>
<evidence type="ECO:0000256" key="8">
    <source>
        <dbReference type="ARBA" id="ARBA00039866"/>
    </source>
</evidence>
<evidence type="ECO:0000256" key="10">
    <source>
        <dbReference type="ARBA" id="ARBA00047785"/>
    </source>
</evidence>
<comment type="catalytic activity">
    <reaction evidence="10">
        <text>a (3R)-hydroxyacyl-[ACP] + L-ornithine = a lyso-ornithine lipid + holo-[ACP] + H(+)</text>
        <dbReference type="Rhea" id="RHEA:20633"/>
        <dbReference type="Rhea" id="RHEA-COMP:9685"/>
        <dbReference type="Rhea" id="RHEA-COMP:9945"/>
        <dbReference type="ChEBI" id="CHEBI:15378"/>
        <dbReference type="ChEBI" id="CHEBI:46911"/>
        <dbReference type="ChEBI" id="CHEBI:64479"/>
        <dbReference type="ChEBI" id="CHEBI:78827"/>
        <dbReference type="ChEBI" id="CHEBI:138482"/>
        <dbReference type="EC" id="2.3.2.30"/>
    </reaction>
    <physiologicalReaction direction="left-to-right" evidence="10">
        <dbReference type="Rhea" id="RHEA:20634"/>
    </physiologicalReaction>
</comment>
<evidence type="ECO:0000256" key="9">
    <source>
        <dbReference type="ARBA" id="ARBA00045724"/>
    </source>
</evidence>
<evidence type="ECO:0000256" key="3">
    <source>
        <dbReference type="ARBA" id="ARBA00022679"/>
    </source>
</evidence>
<comment type="similarity">
    <text evidence="6">Belongs to the acetyltransferase family. OlsB subfamily.</text>
</comment>
<evidence type="ECO:0000256" key="6">
    <source>
        <dbReference type="ARBA" id="ARBA00038095"/>
    </source>
</evidence>
<proteinExistence type="inferred from homology"/>
<protein>
    <recommendedName>
        <fullName evidence="8">L-ornithine N(alpha)-acyltransferase</fullName>
        <ecNumber evidence="7">2.3.2.30</ecNumber>
    </recommendedName>
</protein>
<comment type="function">
    <text evidence="9">Catalyzes the first step in the biosynthesis of ornithine lipids, which are phosphorus-free membrane lipids. Catalyzes the 3-hydroxyacyl-acyl carrier protein-dependent acylation of ornithine to form lyso-ornithine lipid (LOL).</text>
</comment>
<dbReference type="GO" id="GO:0043810">
    <property type="term" value="F:ornithine-acyl [acyl carrier protein] N-acyltransferase activity"/>
    <property type="evidence" value="ECO:0007669"/>
    <property type="project" value="UniProtKB-EC"/>
</dbReference>
<dbReference type="PANTHER" id="PTHR37323">
    <property type="entry name" value="GCN5-RELATED N-ACETYLTRANSFERASE"/>
    <property type="match status" value="1"/>
</dbReference>
<name>A0A6B0XYK7_9RHOB</name>
<comment type="caution">
    <text evidence="12">The sequence shown here is derived from an EMBL/GenBank/DDBJ whole genome shotgun (WGS) entry which is preliminary data.</text>
</comment>
<keyword evidence="4" id="KW-0443">Lipid metabolism</keyword>
<evidence type="ECO:0000256" key="5">
    <source>
        <dbReference type="ARBA" id="ARBA00023315"/>
    </source>
</evidence>
<dbReference type="Pfam" id="PF13444">
    <property type="entry name" value="Acetyltransf_5"/>
    <property type="match status" value="1"/>
</dbReference>
<evidence type="ECO:0000256" key="11">
    <source>
        <dbReference type="SAM" id="MobiDB-lite"/>
    </source>
</evidence>
<accession>A0A6B0XYK7</accession>
<evidence type="ECO:0000313" key="12">
    <source>
        <dbReference type="EMBL" id="MXY33814.1"/>
    </source>
</evidence>
<dbReference type="AlphaFoldDB" id="A0A6B0XYK7"/>
<dbReference type="InterPro" id="IPR016181">
    <property type="entry name" value="Acyl_CoA_acyltransferase"/>
</dbReference>
<dbReference type="InterPro" id="IPR052351">
    <property type="entry name" value="Ornithine_N-alpha-AT"/>
</dbReference>
<keyword evidence="2" id="KW-0444">Lipid biosynthesis</keyword>
<reference evidence="12" key="1">
    <citation type="submission" date="2019-09" db="EMBL/GenBank/DDBJ databases">
        <title>Characterisation of the sponge microbiome using genome-centric metagenomics.</title>
        <authorList>
            <person name="Engelberts J.P."/>
            <person name="Robbins S.J."/>
            <person name="De Goeij J.M."/>
            <person name="Aranda M."/>
            <person name="Bell S.C."/>
            <person name="Webster N.S."/>
        </authorList>
    </citation>
    <scope>NUCLEOTIDE SEQUENCE</scope>
    <source>
        <strain evidence="12">SB0664_bin_43</strain>
    </source>
</reference>
<evidence type="ECO:0000256" key="1">
    <source>
        <dbReference type="ARBA" id="ARBA00005189"/>
    </source>
</evidence>
<dbReference type="EC" id="2.3.2.30" evidence="7"/>
<dbReference type="PANTHER" id="PTHR37323:SF1">
    <property type="entry name" value="L-ORNITHINE N(ALPHA)-ACYLTRANSFERASE"/>
    <property type="match status" value="1"/>
</dbReference>
<dbReference type="SUPFAM" id="SSF55729">
    <property type="entry name" value="Acyl-CoA N-acyltransferases (Nat)"/>
    <property type="match status" value="1"/>
</dbReference>
<feature type="region of interest" description="Disordered" evidence="11">
    <location>
        <begin position="223"/>
        <end position="251"/>
    </location>
</feature>